<name>A0A5J4NFR2_9TREM</name>
<protein>
    <submittedName>
        <fullName evidence="1">Uncharacterized protein</fullName>
    </submittedName>
</protein>
<evidence type="ECO:0000313" key="1">
    <source>
        <dbReference type="EMBL" id="KAA3674283.1"/>
    </source>
</evidence>
<organism evidence="1 2">
    <name type="scientific">Paragonimus westermani</name>
    <dbReference type="NCBI Taxonomy" id="34504"/>
    <lineage>
        <taxon>Eukaryota</taxon>
        <taxon>Metazoa</taxon>
        <taxon>Spiralia</taxon>
        <taxon>Lophotrochozoa</taxon>
        <taxon>Platyhelminthes</taxon>
        <taxon>Trematoda</taxon>
        <taxon>Digenea</taxon>
        <taxon>Plagiorchiida</taxon>
        <taxon>Troglotremata</taxon>
        <taxon>Troglotrematidae</taxon>
        <taxon>Paragonimus</taxon>
    </lineage>
</organism>
<sequence length="104" mass="11855">MWRQIYICNGQKALYSGSPRSDFSKEMKNNSFALGTGISASIYIWPILLPDQECYLKLDRLIRAQCKSRVQSNVCIPLSSYVSRKTIPTPSLIQMYCDLSRPSL</sequence>
<comment type="caution">
    <text evidence="1">The sequence shown here is derived from an EMBL/GenBank/DDBJ whole genome shotgun (WGS) entry which is preliminary data.</text>
</comment>
<dbReference type="Proteomes" id="UP000324629">
    <property type="component" value="Unassembled WGS sequence"/>
</dbReference>
<proteinExistence type="predicted"/>
<gene>
    <name evidence="1" type="ORF">DEA37_0012091</name>
</gene>
<reference evidence="1 2" key="1">
    <citation type="journal article" date="2019" name="Gigascience">
        <title>Whole-genome sequence of the oriental lung fluke Paragonimus westermani.</title>
        <authorList>
            <person name="Oey H."/>
            <person name="Zakrzewski M."/>
            <person name="Narain K."/>
            <person name="Devi K.R."/>
            <person name="Agatsuma T."/>
            <person name="Nawaratna S."/>
            <person name="Gobert G.N."/>
            <person name="Jones M.K."/>
            <person name="Ragan M.A."/>
            <person name="McManus D.P."/>
            <person name="Krause L."/>
        </authorList>
    </citation>
    <scope>NUCLEOTIDE SEQUENCE [LARGE SCALE GENOMIC DNA]</scope>
    <source>
        <strain evidence="1 2">IND2009</strain>
    </source>
</reference>
<evidence type="ECO:0000313" key="2">
    <source>
        <dbReference type="Proteomes" id="UP000324629"/>
    </source>
</evidence>
<accession>A0A5J4NFR2</accession>
<dbReference type="AlphaFoldDB" id="A0A5J4NFR2"/>
<keyword evidence="2" id="KW-1185">Reference proteome</keyword>
<dbReference type="EMBL" id="QNGE01003256">
    <property type="protein sequence ID" value="KAA3674283.1"/>
    <property type="molecule type" value="Genomic_DNA"/>
</dbReference>